<sequence>MKFQITCTRCGCTQATAPDTHHEWDEIHCEECGEFLDTCGHFEDRHAAGYHVQALNMSRSLILQMARENGWQGDSAMAGRRSA</sequence>
<evidence type="ECO:0000313" key="1">
    <source>
        <dbReference type="EMBL" id="GHB22981.1"/>
    </source>
</evidence>
<gene>
    <name evidence="1" type="ORF">GCM10009038_22500</name>
</gene>
<organism evidence="1 2">
    <name type="scientific">Salinicola rhizosphaerae</name>
    <dbReference type="NCBI Taxonomy" id="1443141"/>
    <lineage>
        <taxon>Bacteria</taxon>
        <taxon>Pseudomonadati</taxon>
        <taxon>Pseudomonadota</taxon>
        <taxon>Gammaproteobacteria</taxon>
        <taxon>Oceanospirillales</taxon>
        <taxon>Halomonadaceae</taxon>
        <taxon>Salinicola</taxon>
    </lineage>
</organism>
<reference evidence="2" key="1">
    <citation type="journal article" date="2019" name="Int. J. Syst. Evol. Microbiol.">
        <title>The Global Catalogue of Microorganisms (GCM) 10K type strain sequencing project: providing services to taxonomists for standard genome sequencing and annotation.</title>
        <authorList>
            <consortium name="The Broad Institute Genomics Platform"/>
            <consortium name="The Broad Institute Genome Sequencing Center for Infectious Disease"/>
            <person name="Wu L."/>
            <person name="Ma J."/>
        </authorList>
    </citation>
    <scope>NUCLEOTIDE SEQUENCE [LARGE SCALE GENOMIC DNA]</scope>
    <source>
        <strain evidence="2">KCTC 32998</strain>
    </source>
</reference>
<name>A0ABQ3E4B9_9GAMM</name>
<protein>
    <recommendedName>
        <fullName evidence="3">C2H2-type domain-containing protein</fullName>
    </recommendedName>
</protein>
<keyword evidence="2" id="KW-1185">Reference proteome</keyword>
<dbReference type="Proteomes" id="UP000646745">
    <property type="component" value="Unassembled WGS sequence"/>
</dbReference>
<proteinExistence type="predicted"/>
<dbReference type="RefSeq" id="WP_189444764.1">
    <property type="nucleotide sequence ID" value="NZ_BMZI01000004.1"/>
</dbReference>
<comment type="caution">
    <text evidence="1">The sequence shown here is derived from an EMBL/GenBank/DDBJ whole genome shotgun (WGS) entry which is preliminary data.</text>
</comment>
<evidence type="ECO:0000313" key="2">
    <source>
        <dbReference type="Proteomes" id="UP000646745"/>
    </source>
</evidence>
<accession>A0ABQ3E4B9</accession>
<evidence type="ECO:0008006" key="3">
    <source>
        <dbReference type="Google" id="ProtNLM"/>
    </source>
</evidence>
<dbReference type="EMBL" id="BMZI01000004">
    <property type="protein sequence ID" value="GHB22981.1"/>
    <property type="molecule type" value="Genomic_DNA"/>
</dbReference>